<reference evidence="1 2" key="1">
    <citation type="journal article" date="2014" name="Science">
        <title>Plant genetics. Early allopolyploid evolution in the post-Neolithic Brassica napus oilseed genome.</title>
        <authorList>
            <person name="Chalhoub B."/>
            <person name="Denoeud F."/>
            <person name="Liu S."/>
            <person name="Parkin I.A."/>
            <person name="Tang H."/>
            <person name="Wang X."/>
            <person name="Chiquet J."/>
            <person name="Belcram H."/>
            <person name="Tong C."/>
            <person name="Samans B."/>
            <person name="Correa M."/>
            <person name="Da Silva C."/>
            <person name="Just J."/>
            <person name="Falentin C."/>
            <person name="Koh C.S."/>
            <person name="Le Clainche I."/>
            <person name="Bernard M."/>
            <person name="Bento P."/>
            <person name="Noel B."/>
            <person name="Labadie K."/>
            <person name="Alberti A."/>
            <person name="Charles M."/>
            <person name="Arnaud D."/>
            <person name="Guo H."/>
            <person name="Daviaud C."/>
            <person name="Alamery S."/>
            <person name="Jabbari K."/>
            <person name="Zhao M."/>
            <person name="Edger P.P."/>
            <person name="Chelaifa H."/>
            <person name="Tack D."/>
            <person name="Lassalle G."/>
            <person name="Mestiri I."/>
            <person name="Schnel N."/>
            <person name="Le Paslier M.C."/>
            <person name="Fan G."/>
            <person name="Renault V."/>
            <person name="Bayer P.E."/>
            <person name="Golicz A.A."/>
            <person name="Manoli S."/>
            <person name="Lee T.H."/>
            <person name="Thi V.H."/>
            <person name="Chalabi S."/>
            <person name="Hu Q."/>
            <person name="Fan C."/>
            <person name="Tollenaere R."/>
            <person name="Lu Y."/>
            <person name="Battail C."/>
            <person name="Shen J."/>
            <person name="Sidebottom C.H."/>
            <person name="Wang X."/>
            <person name="Canaguier A."/>
            <person name="Chauveau A."/>
            <person name="Berard A."/>
            <person name="Deniot G."/>
            <person name="Guan M."/>
            <person name="Liu Z."/>
            <person name="Sun F."/>
            <person name="Lim Y.P."/>
            <person name="Lyons E."/>
            <person name="Town C.D."/>
            <person name="Bancroft I."/>
            <person name="Wang X."/>
            <person name="Meng J."/>
            <person name="Ma J."/>
            <person name="Pires J.C."/>
            <person name="King G.J."/>
            <person name="Brunel D."/>
            <person name="Delourme R."/>
            <person name="Renard M."/>
            <person name="Aury J.M."/>
            <person name="Adams K.L."/>
            <person name="Batley J."/>
            <person name="Snowdon R.J."/>
            <person name="Tost J."/>
            <person name="Edwards D."/>
            <person name="Zhou Y."/>
            <person name="Hua W."/>
            <person name="Sharpe A.G."/>
            <person name="Paterson A.H."/>
            <person name="Guan C."/>
            <person name="Wincker P."/>
        </authorList>
    </citation>
    <scope>NUCLEOTIDE SEQUENCE [LARGE SCALE GENOMIC DNA]</scope>
    <source>
        <strain evidence="2">cv. Darmor-bzh</strain>
    </source>
</reference>
<dbReference type="Proteomes" id="UP000028999">
    <property type="component" value="Unassembled WGS sequence"/>
</dbReference>
<name>A0A078G8D4_BRANA</name>
<accession>A0A078G8D4</accession>
<dbReference type="EMBL" id="LK032114">
    <property type="protein sequence ID" value="CDY20918.1"/>
    <property type="molecule type" value="Genomic_DNA"/>
</dbReference>
<evidence type="ECO:0000313" key="1">
    <source>
        <dbReference type="EMBL" id="CDY20918.1"/>
    </source>
</evidence>
<organism evidence="1 2">
    <name type="scientific">Brassica napus</name>
    <name type="common">Rape</name>
    <dbReference type="NCBI Taxonomy" id="3708"/>
    <lineage>
        <taxon>Eukaryota</taxon>
        <taxon>Viridiplantae</taxon>
        <taxon>Streptophyta</taxon>
        <taxon>Embryophyta</taxon>
        <taxon>Tracheophyta</taxon>
        <taxon>Spermatophyta</taxon>
        <taxon>Magnoliopsida</taxon>
        <taxon>eudicotyledons</taxon>
        <taxon>Gunneridae</taxon>
        <taxon>Pentapetalae</taxon>
        <taxon>rosids</taxon>
        <taxon>malvids</taxon>
        <taxon>Brassicales</taxon>
        <taxon>Brassicaceae</taxon>
        <taxon>Brassiceae</taxon>
        <taxon>Brassica</taxon>
    </lineage>
</organism>
<keyword evidence="2" id="KW-1185">Reference proteome</keyword>
<evidence type="ECO:0000313" key="2">
    <source>
        <dbReference type="Proteomes" id="UP000028999"/>
    </source>
</evidence>
<sequence>MQKGSFRMNRQVYEEFTQVYVPPSQKRNVSMDVNSYFKGRLDTHPTIKSCLQNKEKVLDVDMNIA</sequence>
<gene>
    <name evidence="1" type="primary">BnaC06g01380D</name>
    <name evidence="1" type="ORF">GSBRNA2T00013279001</name>
</gene>
<dbReference type="PaxDb" id="3708-A0A078G8D4"/>
<dbReference type="AlphaFoldDB" id="A0A078G8D4"/>
<proteinExistence type="predicted"/>
<dbReference type="Gramene" id="CDY20918">
    <property type="protein sequence ID" value="CDY20918"/>
    <property type="gene ID" value="GSBRNA2T00013279001"/>
</dbReference>
<protein>
    <submittedName>
        <fullName evidence="1">BnaC06g01380D protein</fullName>
    </submittedName>
</protein>